<dbReference type="RefSeq" id="WP_131449949.1">
    <property type="nucleotide sequence ID" value="NZ_SJZI01000046.1"/>
</dbReference>
<evidence type="ECO:0000313" key="2">
    <source>
        <dbReference type="Proteomes" id="UP000295334"/>
    </source>
</evidence>
<keyword evidence="2" id="KW-1185">Reference proteome</keyword>
<organism evidence="1 2">
    <name type="scientific">Flaviaesturariibacter flavus</name>
    <dbReference type="NCBI Taxonomy" id="2502780"/>
    <lineage>
        <taxon>Bacteria</taxon>
        <taxon>Pseudomonadati</taxon>
        <taxon>Bacteroidota</taxon>
        <taxon>Chitinophagia</taxon>
        <taxon>Chitinophagales</taxon>
        <taxon>Chitinophagaceae</taxon>
        <taxon>Flaviaestuariibacter</taxon>
    </lineage>
</organism>
<evidence type="ECO:0008006" key="3">
    <source>
        <dbReference type="Google" id="ProtNLM"/>
    </source>
</evidence>
<name>A0A4R1B975_9BACT</name>
<dbReference type="Proteomes" id="UP000295334">
    <property type="component" value="Unassembled WGS sequence"/>
</dbReference>
<proteinExistence type="predicted"/>
<dbReference type="AlphaFoldDB" id="A0A4R1B975"/>
<gene>
    <name evidence="1" type="ORF">EPD60_12945</name>
</gene>
<evidence type="ECO:0000313" key="1">
    <source>
        <dbReference type="EMBL" id="TCJ13293.1"/>
    </source>
</evidence>
<dbReference type="EMBL" id="SJZI01000046">
    <property type="protein sequence ID" value="TCJ13293.1"/>
    <property type="molecule type" value="Genomic_DNA"/>
</dbReference>
<accession>A0A4R1B975</accession>
<reference evidence="1 2" key="1">
    <citation type="submission" date="2019-03" db="EMBL/GenBank/DDBJ databases">
        <authorList>
            <person name="Kim M.K.M."/>
        </authorList>
    </citation>
    <scope>NUCLEOTIDE SEQUENCE [LARGE SCALE GENOMIC DNA]</scope>
    <source>
        <strain evidence="1 2">17J68-12</strain>
    </source>
</reference>
<protein>
    <recommendedName>
        <fullName evidence="3">Response regulator</fullName>
    </recommendedName>
</protein>
<comment type="caution">
    <text evidence="1">The sequence shown here is derived from an EMBL/GenBank/DDBJ whole genome shotgun (WGS) entry which is preliminary data.</text>
</comment>
<sequence>MNAKRILIITASDPACMGAWPSGYETVCASGDEAAIELAQQQAFAAIVIDTSDAALHQRKLDAILPILQPDTPLFRYRTGARTPVPAAVQEHFRQERNARIRRYLVLDDLEPYNGPELPAFSAN</sequence>
<dbReference type="OrthoDB" id="678856at2"/>